<dbReference type="AlphaFoldDB" id="D1CAY9"/>
<sequence length="121" mass="13591">MRPARARGGWREGFHAAARTEWRGSSRLTIDARRNSGDNRDIRTTERRDVMPLSREAVERLFAEQVGRDIPPDVAEAVAAVAGPIIDGLNAIDPEPLWLVEPSTVFEPRYPAERSDEDELL</sequence>
<reference evidence="1 2" key="2">
    <citation type="journal article" date="2010" name="Stand. Genomic Sci.">
        <title>Complete genome sequence of Desulfohalobium retbaense type strain (HR(100)).</title>
        <authorList>
            <person name="Spring S."/>
            <person name="Nolan M."/>
            <person name="Lapidus A."/>
            <person name="Glavina Del Rio T."/>
            <person name="Copeland A."/>
            <person name="Tice H."/>
            <person name="Cheng J.F."/>
            <person name="Lucas S."/>
            <person name="Land M."/>
            <person name="Chen F."/>
            <person name="Bruce D."/>
            <person name="Goodwin L."/>
            <person name="Pitluck S."/>
            <person name="Ivanova N."/>
            <person name="Mavromatis K."/>
            <person name="Mikhailova N."/>
            <person name="Pati A."/>
            <person name="Chen A."/>
            <person name="Palaniappan K."/>
            <person name="Hauser L."/>
            <person name="Chang Y.J."/>
            <person name="Jeffries C.D."/>
            <person name="Munk C."/>
            <person name="Kiss H."/>
            <person name="Chain P."/>
            <person name="Han C."/>
            <person name="Brettin T."/>
            <person name="Detter J.C."/>
            <person name="Schuler E."/>
            <person name="Goker M."/>
            <person name="Rohde M."/>
            <person name="Bristow J."/>
            <person name="Eisen J.A."/>
            <person name="Markowitz V."/>
            <person name="Hugenholtz P."/>
            <person name="Kyrpides N.C."/>
            <person name="Klenk H.P."/>
        </authorList>
    </citation>
    <scope>NUCLEOTIDE SEQUENCE [LARGE SCALE GENOMIC DNA]</scope>
    <source>
        <strain evidence="2">ATCC 49802 / DSM 20745 / S 6022</strain>
    </source>
</reference>
<dbReference type="InParanoid" id="D1CAY9"/>
<keyword evidence="2" id="KW-1185">Reference proteome</keyword>
<name>D1CAY9_SPHTD</name>
<dbReference type="EMBL" id="CP001824">
    <property type="protein sequence ID" value="ACZ39936.1"/>
    <property type="molecule type" value="Genomic_DNA"/>
</dbReference>
<accession>D1CAY9</accession>
<organism evidence="1 2">
    <name type="scientific">Sphaerobacter thermophilus (strain ATCC 49802 / DSM 20745 / KCCM 41009 / NCIMB 13125 / S 6022)</name>
    <dbReference type="NCBI Taxonomy" id="479434"/>
    <lineage>
        <taxon>Bacteria</taxon>
        <taxon>Pseudomonadati</taxon>
        <taxon>Thermomicrobiota</taxon>
        <taxon>Thermomicrobia</taxon>
        <taxon>Sphaerobacterales</taxon>
        <taxon>Sphaerobacterineae</taxon>
        <taxon>Sphaerobacteraceae</taxon>
        <taxon>Sphaerobacter</taxon>
    </lineage>
</organism>
<evidence type="ECO:0000313" key="2">
    <source>
        <dbReference type="Proteomes" id="UP000002027"/>
    </source>
</evidence>
<dbReference type="HOGENOM" id="CLU_2036564_0_0_0"/>
<proteinExistence type="predicted"/>
<protein>
    <submittedName>
        <fullName evidence="1">Uncharacterized protein</fullName>
    </submittedName>
</protein>
<evidence type="ECO:0000313" key="1">
    <source>
        <dbReference type="EMBL" id="ACZ39936.1"/>
    </source>
</evidence>
<dbReference type="Proteomes" id="UP000002027">
    <property type="component" value="Chromosome 2"/>
</dbReference>
<dbReference type="STRING" id="479434.Sthe_2521"/>
<dbReference type="KEGG" id="sti:Sthe_2521"/>
<gene>
    <name evidence="1" type="ordered locus">Sthe_2521</name>
</gene>
<reference evidence="2" key="1">
    <citation type="submission" date="2009-11" db="EMBL/GenBank/DDBJ databases">
        <title>The complete chromosome 2 of Sphaerobacter thermophilus DSM 20745.</title>
        <authorList>
            <person name="Lucas S."/>
            <person name="Copeland A."/>
            <person name="Lapidus A."/>
            <person name="Glavina del Rio T."/>
            <person name="Dalin E."/>
            <person name="Tice H."/>
            <person name="Bruce D."/>
            <person name="Goodwin L."/>
            <person name="Pitluck S."/>
            <person name="Kyrpides N."/>
            <person name="Mavromatis K."/>
            <person name="Ivanova N."/>
            <person name="Mikhailova N."/>
            <person name="LaButti K.M."/>
            <person name="Clum A."/>
            <person name="Sun H.I."/>
            <person name="Brettin T."/>
            <person name="Detter J.C."/>
            <person name="Han C."/>
            <person name="Larimer F."/>
            <person name="Land M."/>
            <person name="Hauser L."/>
            <person name="Markowitz V."/>
            <person name="Cheng J.F."/>
            <person name="Hugenholtz P."/>
            <person name="Woyke T."/>
            <person name="Wu D."/>
            <person name="Steenblock K."/>
            <person name="Schneider S."/>
            <person name="Pukall R."/>
            <person name="Goeker M."/>
            <person name="Klenk H.P."/>
            <person name="Eisen J.A."/>
        </authorList>
    </citation>
    <scope>NUCLEOTIDE SEQUENCE [LARGE SCALE GENOMIC DNA]</scope>
    <source>
        <strain evidence="2">ATCC 49802 / DSM 20745 / S 6022</strain>
    </source>
</reference>